<dbReference type="InterPro" id="IPR012902">
    <property type="entry name" value="N_methyl_site"/>
</dbReference>
<dbReference type="Pfam" id="PF07963">
    <property type="entry name" value="N_methyl"/>
    <property type="match status" value="1"/>
</dbReference>
<dbReference type="Proteomes" id="UP000033423">
    <property type="component" value="Unassembled WGS sequence"/>
</dbReference>
<dbReference type="InterPro" id="IPR045584">
    <property type="entry name" value="Pilin-like"/>
</dbReference>
<reference evidence="1 2" key="1">
    <citation type="submission" date="2015-02" db="EMBL/GenBank/DDBJ databases">
        <title>Single-cell genomics of uncultivated deep-branching MTB reveals a conserved set of magnetosome genes.</title>
        <authorList>
            <person name="Kolinko S."/>
            <person name="Richter M."/>
            <person name="Glockner F.O."/>
            <person name="Brachmann A."/>
            <person name="Schuler D."/>
        </authorList>
    </citation>
    <scope>NUCLEOTIDE SEQUENCE [LARGE SCALE GENOMIC DNA]</scope>
    <source>
        <strain evidence="1">TM-1</strain>
    </source>
</reference>
<dbReference type="PROSITE" id="PS00409">
    <property type="entry name" value="PROKAR_NTER_METHYL"/>
    <property type="match status" value="1"/>
</dbReference>
<dbReference type="SUPFAM" id="SSF54523">
    <property type="entry name" value="Pili subunits"/>
    <property type="match status" value="1"/>
</dbReference>
<evidence type="ECO:0000313" key="1">
    <source>
        <dbReference type="EMBL" id="KJU85805.1"/>
    </source>
</evidence>
<evidence type="ECO:0000313" key="2">
    <source>
        <dbReference type="Proteomes" id="UP000033423"/>
    </source>
</evidence>
<comment type="caution">
    <text evidence="1">The sequence shown here is derived from an EMBL/GenBank/DDBJ whole genome shotgun (WGS) entry which is preliminary data.</text>
</comment>
<dbReference type="NCBIfam" id="TIGR02532">
    <property type="entry name" value="IV_pilin_GFxxxE"/>
    <property type="match status" value="1"/>
</dbReference>
<name>A0A0F3GVA0_9BACT</name>
<dbReference type="Gene3D" id="3.30.700.10">
    <property type="entry name" value="Glycoprotein, Type 4 Pilin"/>
    <property type="match status" value="1"/>
</dbReference>
<sequence length="161" mass="18486">MSVRGFTLLELAVVLFIVSVLAALTYPALRMAGHSQVAEARRFASTLRYLNDTAINTKVLYELNIDLGLKELRYKLPKGQRHITLRYLERIYVSSRGDVREGQLLLPFGSMGLEEILKAYFTKDNETIIVSYDPYSRRVRVQDQDKGEKNLTYIPTKAIRE</sequence>
<dbReference type="EMBL" id="LACI01000852">
    <property type="protein sequence ID" value="KJU85805.1"/>
    <property type="molecule type" value="Genomic_DNA"/>
</dbReference>
<gene>
    <name evidence="1" type="ORF">MBAV_001994</name>
</gene>
<dbReference type="AlphaFoldDB" id="A0A0F3GVA0"/>
<protein>
    <submittedName>
        <fullName evidence="1">Secreted protein containing Prepilin-type cleavage/methylation</fullName>
    </submittedName>
</protein>
<proteinExistence type="predicted"/>
<organism evidence="1 2">
    <name type="scientific">Candidatus Magnetobacterium bavaricum</name>
    <dbReference type="NCBI Taxonomy" id="29290"/>
    <lineage>
        <taxon>Bacteria</taxon>
        <taxon>Pseudomonadati</taxon>
        <taxon>Nitrospirota</taxon>
        <taxon>Thermodesulfovibrionia</taxon>
        <taxon>Thermodesulfovibrionales</taxon>
        <taxon>Candidatus Magnetobacteriaceae</taxon>
        <taxon>Candidatus Magnetobacterium</taxon>
    </lineage>
</organism>
<accession>A0A0F3GVA0</accession>
<keyword evidence="2" id="KW-1185">Reference proteome</keyword>